<reference evidence="1 2" key="1">
    <citation type="submission" date="2016-08" db="EMBL/GenBank/DDBJ databases">
        <title>Genome sequence of Clavibacter michiganensis subsp. michiganensis strain CASJ007.</title>
        <authorList>
            <person name="Thapa S.P."/>
            <person name="Coaker G."/>
        </authorList>
    </citation>
    <scope>NUCLEOTIDE SEQUENCE [LARGE SCALE GENOMIC DNA]</scope>
    <source>
        <strain evidence="1">CASJ007</strain>
    </source>
</reference>
<sequence>MVSIVSRVQRSFQLRATSLTMDERARAFVIEDAEDYGAVSIIAHEPDEPDEALTEEERIAEYRRKASDERRDSGIPARAPVIFLEVTPGDSSEFEEDLVVRGIVRCGFRVLQVTSGNVPNTIAAVLLAVRDLTGVKPGVYFEWTEGSPVGNLLRFLVTGTGEVAPVTREVLRRAEPVRSRRPDVHVS</sequence>
<dbReference type="Proteomes" id="UP000195062">
    <property type="component" value="Unassembled WGS sequence"/>
</dbReference>
<dbReference type="EMBL" id="MDHH01000001">
    <property type="protein sequence ID" value="OUE04771.1"/>
    <property type="molecule type" value="Genomic_DNA"/>
</dbReference>
<gene>
    <name evidence="1" type="ORF">CMMCAS07_07470</name>
</gene>
<comment type="caution">
    <text evidence="1">The sequence shown here is derived from an EMBL/GenBank/DDBJ whole genome shotgun (WGS) entry which is preliminary data.</text>
</comment>
<evidence type="ECO:0000313" key="1">
    <source>
        <dbReference type="EMBL" id="OUE04771.1"/>
    </source>
</evidence>
<name>A0A251XMV0_CLAMM</name>
<protein>
    <submittedName>
        <fullName evidence="1">Uncharacterized protein</fullName>
    </submittedName>
</protein>
<evidence type="ECO:0000313" key="2">
    <source>
        <dbReference type="Proteomes" id="UP000195062"/>
    </source>
</evidence>
<dbReference type="AlphaFoldDB" id="A0A251XMV0"/>
<proteinExistence type="predicted"/>
<organism evidence="1 2">
    <name type="scientific">Clavibacter michiganensis subsp. michiganensis</name>
    <dbReference type="NCBI Taxonomy" id="33013"/>
    <lineage>
        <taxon>Bacteria</taxon>
        <taxon>Bacillati</taxon>
        <taxon>Actinomycetota</taxon>
        <taxon>Actinomycetes</taxon>
        <taxon>Micrococcales</taxon>
        <taxon>Microbacteriaceae</taxon>
        <taxon>Clavibacter</taxon>
    </lineage>
</organism>
<accession>A0A251XMV0</accession>
<keyword evidence="2" id="KW-1185">Reference proteome</keyword>